<accession>A0AAE6TX44</accession>
<protein>
    <submittedName>
        <fullName evidence="5">TetR family transcriptional regulator</fullName>
    </submittedName>
</protein>
<name>A0AAE6TX44_9LACO</name>
<sequence>MRQIMTNRMSEQTKTWIFNSFFDLLIKSSYKKITIKEISQHAQISRRTFYRIFNSKDNLLQSYFEELLNNYLKMLKKNTSQNFENFVKNFFDFWTNYTGRLKLLERENLLTIMLNEYNKKIPELYEAFPMMWHLKTSDNRETTVATWFVVGGLWNVFVGLLSEDDFYDNYDLSQVITETIFRMGNHR</sequence>
<gene>
    <name evidence="5" type="ORF">LF543_06665</name>
</gene>
<dbReference type="SUPFAM" id="SSF46689">
    <property type="entry name" value="Homeodomain-like"/>
    <property type="match status" value="1"/>
</dbReference>
<dbReference type="InterPro" id="IPR001647">
    <property type="entry name" value="HTH_TetR"/>
</dbReference>
<evidence type="ECO:0000259" key="4">
    <source>
        <dbReference type="PROSITE" id="PS50977"/>
    </source>
</evidence>
<reference evidence="5 6" key="1">
    <citation type="submission" date="2019-10" db="EMBL/GenBank/DDBJ databases">
        <title>Genome sequencing of Lactobacillus fructivorans.</title>
        <authorList>
            <person name="Kim K."/>
        </authorList>
    </citation>
    <scope>NUCLEOTIDE SEQUENCE [LARGE SCALE GENOMIC DNA]</scope>
    <source>
        <strain evidence="5 6">LF543</strain>
    </source>
</reference>
<evidence type="ECO:0000256" key="2">
    <source>
        <dbReference type="PROSITE-ProRule" id="PRU00335"/>
    </source>
</evidence>
<evidence type="ECO:0000313" key="5">
    <source>
        <dbReference type="EMBL" id="QFX93237.1"/>
    </source>
</evidence>
<dbReference type="KEGG" id="lfv:LF543_06665"/>
<evidence type="ECO:0000313" key="6">
    <source>
        <dbReference type="Proteomes" id="UP000327194"/>
    </source>
</evidence>
<dbReference type="PANTHER" id="PTHR43479">
    <property type="entry name" value="ACREF/ENVCD OPERON REPRESSOR-RELATED"/>
    <property type="match status" value="1"/>
</dbReference>
<feature type="DNA-binding region" description="H-T-H motif" evidence="2">
    <location>
        <begin position="34"/>
        <end position="53"/>
    </location>
</feature>
<evidence type="ECO:0000256" key="1">
    <source>
        <dbReference type="ARBA" id="ARBA00023125"/>
    </source>
</evidence>
<dbReference type="InterPro" id="IPR009057">
    <property type="entry name" value="Homeodomain-like_sf"/>
</dbReference>
<dbReference type="Pfam" id="PF00440">
    <property type="entry name" value="TetR_N"/>
    <property type="match status" value="1"/>
</dbReference>
<dbReference type="PANTHER" id="PTHR43479:SF11">
    <property type="entry name" value="ACREF_ENVCD OPERON REPRESSOR-RELATED"/>
    <property type="match status" value="1"/>
</dbReference>
<feature type="transmembrane region" description="Helical" evidence="3">
    <location>
        <begin position="144"/>
        <end position="162"/>
    </location>
</feature>
<dbReference type="GO" id="GO:0003677">
    <property type="term" value="F:DNA binding"/>
    <property type="evidence" value="ECO:0007669"/>
    <property type="project" value="UniProtKB-UniRule"/>
</dbReference>
<keyword evidence="3" id="KW-0812">Transmembrane</keyword>
<keyword evidence="1 2" id="KW-0238">DNA-binding</keyword>
<keyword evidence="3" id="KW-0472">Membrane</keyword>
<proteinExistence type="predicted"/>
<dbReference type="AlphaFoldDB" id="A0AAE6TX44"/>
<evidence type="ECO:0000256" key="3">
    <source>
        <dbReference type="SAM" id="Phobius"/>
    </source>
</evidence>
<dbReference type="EMBL" id="CP045562">
    <property type="protein sequence ID" value="QFX93237.1"/>
    <property type="molecule type" value="Genomic_DNA"/>
</dbReference>
<dbReference type="InterPro" id="IPR050624">
    <property type="entry name" value="HTH-type_Tx_Regulator"/>
</dbReference>
<dbReference type="Proteomes" id="UP000327194">
    <property type="component" value="Chromosome"/>
</dbReference>
<feature type="domain" description="HTH tetR-type" evidence="4">
    <location>
        <begin position="11"/>
        <end position="71"/>
    </location>
</feature>
<dbReference type="PROSITE" id="PS50977">
    <property type="entry name" value="HTH_TETR_2"/>
    <property type="match status" value="1"/>
</dbReference>
<dbReference type="Gene3D" id="1.10.357.10">
    <property type="entry name" value="Tetracycline Repressor, domain 2"/>
    <property type="match status" value="1"/>
</dbReference>
<keyword evidence="3" id="KW-1133">Transmembrane helix</keyword>
<organism evidence="5 6">
    <name type="scientific">Fructilactobacillus fructivorans</name>
    <dbReference type="NCBI Taxonomy" id="1614"/>
    <lineage>
        <taxon>Bacteria</taxon>
        <taxon>Bacillati</taxon>
        <taxon>Bacillota</taxon>
        <taxon>Bacilli</taxon>
        <taxon>Lactobacillales</taxon>
        <taxon>Lactobacillaceae</taxon>
        <taxon>Fructilactobacillus</taxon>
    </lineage>
</organism>